<protein>
    <submittedName>
        <fullName evidence="2">Uncharacterized protein</fullName>
    </submittedName>
</protein>
<dbReference type="AlphaFoldDB" id="A0A7W9LFW2"/>
<accession>A0A7W9LFW2</accession>
<organism evidence="2 3">
    <name type="scientific">Nonomuraea jabiensis</name>
    <dbReference type="NCBI Taxonomy" id="882448"/>
    <lineage>
        <taxon>Bacteria</taxon>
        <taxon>Bacillati</taxon>
        <taxon>Actinomycetota</taxon>
        <taxon>Actinomycetes</taxon>
        <taxon>Streptosporangiales</taxon>
        <taxon>Streptosporangiaceae</taxon>
        <taxon>Nonomuraea</taxon>
    </lineage>
</organism>
<proteinExistence type="predicted"/>
<evidence type="ECO:0000256" key="1">
    <source>
        <dbReference type="SAM" id="MobiDB-lite"/>
    </source>
</evidence>
<dbReference type="RefSeq" id="WP_185075430.1">
    <property type="nucleotide sequence ID" value="NZ_JACHMB010000001.1"/>
</dbReference>
<reference evidence="2 3" key="1">
    <citation type="submission" date="2020-08" db="EMBL/GenBank/DDBJ databases">
        <title>Sequencing the genomes of 1000 actinobacteria strains.</title>
        <authorList>
            <person name="Klenk H.-P."/>
        </authorList>
    </citation>
    <scope>NUCLEOTIDE SEQUENCE [LARGE SCALE GENOMIC DNA]</scope>
    <source>
        <strain evidence="2 3">DSM 45507</strain>
    </source>
</reference>
<dbReference type="EMBL" id="JACHMB010000001">
    <property type="protein sequence ID" value="MBB5782305.1"/>
    <property type="molecule type" value="Genomic_DNA"/>
</dbReference>
<comment type="caution">
    <text evidence="2">The sequence shown here is derived from an EMBL/GenBank/DDBJ whole genome shotgun (WGS) entry which is preliminary data.</text>
</comment>
<gene>
    <name evidence="2" type="ORF">HD596_009061</name>
</gene>
<keyword evidence="3" id="KW-1185">Reference proteome</keyword>
<evidence type="ECO:0000313" key="3">
    <source>
        <dbReference type="Proteomes" id="UP000579153"/>
    </source>
</evidence>
<evidence type="ECO:0000313" key="2">
    <source>
        <dbReference type="EMBL" id="MBB5782305.1"/>
    </source>
</evidence>
<name>A0A7W9LFW2_9ACTN</name>
<dbReference type="Proteomes" id="UP000579153">
    <property type="component" value="Unassembled WGS sequence"/>
</dbReference>
<sequence>MRTPTGMTKRRPATFLGTSPAMSLDRPARTADGRGLTFEQAIEGVTAALYNQAMWPAAIAGFTEVKTGKGDTLLKHHPRLTVRSNVPW</sequence>
<feature type="region of interest" description="Disordered" evidence="1">
    <location>
        <begin position="1"/>
        <end position="27"/>
    </location>
</feature>